<dbReference type="InterPro" id="IPR036396">
    <property type="entry name" value="Cyt_P450_sf"/>
</dbReference>
<dbReference type="GO" id="GO:0004497">
    <property type="term" value="F:monooxygenase activity"/>
    <property type="evidence" value="ECO:0007669"/>
    <property type="project" value="UniProtKB-KW"/>
</dbReference>
<reference evidence="3 4" key="1">
    <citation type="journal article" date="2011" name="Int. J. Syst. Evol. Microbiol.">
        <title>Description of Undibacterium oligocarboniphilum sp. nov., isolated from purified water, and Undibacterium pigrum strain CCUG 49012 as the type strain of Undibacterium parvum sp. nov., and emended descriptions of the genus Undibacterium and the species Undibacterium pigrum.</title>
        <authorList>
            <person name="Eder W."/>
            <person name="Wanner G."/>
            <person name="Ludwig W."/>
            <person name="Busse H.J."/>
            <person name="Ziemke-Kageler F."/>
            <person name="Lang E."/>
        </authorList>
    </citation>
    <scope>NUCLEOTIDE SEQUENCE [LARGE SCALE GENOMIC DNA]</scope>
    <source>
        <strain evidence="3 4">DSM 23061</strain>
    </source>
</reference>
<dbReference type="AlphaFoldDB" id="A0A3Q9BRV6"/>
<dbReference type="InterPro" id="IPR017972">
    <property type="entry name" value="Cyt_P450_CS"/>
</dbReference>
<dbReference type="PROSITE" id="PS00086">
    <property type="entry name" value="CYTOCHROME_P450"/>
    <property type="match status" value="1"/>
</dbReference>
<keyword evidence="2" id="KW-0503">Monooxygenase</keyword>
<dbReference type="GO" id="GO:0005506">
    <property type="term" value="F:iron ion binding"/>
    <property type="evidence" value="ECO:0007669"/>
    <property type="project" value="InterPro"/>
</dbReference>
<organism evidence="3 4">
    <name type="scientific">Undibacterium parvum</name>
    <dbReference type="NCBI Taxonomy" id="401471"/>
    <lineage>
        <taxon>Bacteria</taxon>
        <taxon>Pseudomonadati</taxon>
        <taxon>Pseudomonadota</taxon>
        <taxon>Betaproteobacteria</taxon>
        <taxon>Burkholderiales</taxon>
        <taxon>Oxalobacteraceae</taxon>
        <taxon>Undibacterium</taxon>
    </lineage>
</organism>
<keyword evidence="2" id="KW-0408">Iron</keyword>
<dbReference type="OrthoDB" id="4168525at2"/>
<comment type="similarity">
    <text evidence="1 2">Belongs to the cytochrome P450 family.</text>
</comment>
<keyword evidence="2" id="KW-0560">Oxidoreductase</keyword>
<dbReference type="CDD" id="cd11036">
    <property type="entry name" value="AknT-like"/>
    <property type="match status" value="1"/>
</dbReference>
<keyword evidence="4" id="KW-1185">Reference proteome</keyword>
<dbReference type="Gene3D" id="1.10.630.10">
    <property type="entry name" value="Cytochrome P450"/>
    <property type="match status" value="1"/>
</dbReference>
<dbReference type="InterPro" id="IPR001128">
    <property type="entry name" value="Cyt_P450"/>
</dbReference>
<protein>
    <submittedName>
        <fullName evidence="3">Cytochrome P450</fullName>
    </submittedName>
</protein>
<dbReference type="Proteomes" id="UP000275663">
    <property type="component" value="Chromosome"/>
</dbReference>
<accession>A0A3Q9BRV6</accession>
<keyword evidence="2" id="KW-0479">Metal-binding</keyword>
<dbReference type="GO" id="GO:0020037">
    <property type="term" value="F:heme binding"/>
    <property type="evidence" value="ECO:0007669"/>
    <property type="project" value="InterPro"/>
</dbReference>
<name>A0A3Q9BRV6_9BURK</name>
<evidence type="ECO:0000256" key="1">
    <source>
        <dbReference type="ARBA" id="ARBA00010617"/>
    </source>
</evidence>
<dbReference type="InterPro" id="IPR002397">
    <property type="entry name" value="Cyt_P450_B"/>
</dbReference>
<dbReference type="PANTHER" id="PTHR46696:SF1">
    <property type="entry name" value="CYTOCHROME P450 YJIB-RELATED"/>
    <property type="match status" value="1"/>
</dbReference>
<evidence type="ECO:0000313" key="3">
    <source>
        <dbReference type="EMBL" id="AZP12261.1"/>
    </source>
</evidence>
<dbReference type="RefSeq" id="WP_126127643.1">
    <property type="nucleotide sequence ID" value="NZ_CP034464.1"/>
</dbReference>
<dbReference type="Pfam" id="PF00067">
    <property type="entry name" value="p450"/>
    <property type="match status" value="1"/>
</dbReference>
<dbReference type="EMBL" id="CP034464">
    <property type="protein sequence ID" value="AZP12261.1"/>
    <property type="molecule type" value="Genomic_DNA"/>
</dbReference>
<evidence type="ECO:0000256" key="2">
    <source>
        <dbReference type="RuleBase" id="RU000461"/>
    </source>
</evidence>
<evidence type="ECO:0000313" key="4">
    <source>
        <dbReference type="Proteomes" id="UP000275663"/>
    </source>
</evidence>
<sequence>MFPSNPVAAVCHSDPYPYYRSLRVGPALQFDTELKLWVASSAAVVRQVLEHPACVVRPAGEPVPLAIAATSAGQVFGRLVRMNEGRAHSTPKLVLAQALASLTPEQIAARTSYFSNLLAQQHGLPTAAGINAWMFELPVYVVADLLGFAETELSQLAIWMGDFVRCLSPLSRAEQLASAGLAAQSLLARFGELLAATSTSENSLVSRIQQAARQVGWQNQDAILANLIGLLSQTYEATAGLIANSLVALLSQNGLQQQMRDTPEQIAAMLQEVCRYDPPVQNTRRFVVQTCSIAGVELQPGDAILLVLAAASRDESDFPNADEFSLDRPAHTLLGFSHGRHLCPGQTLALGIGTAALQSLLALTIGLDPTQLQWTYRPSLNGRLPLFQQISPTLTESH</sequence>
<keyword evidence="2" id="KW-0349">Heme</keyword>
<dbReference type="PRINTS" id="PR00359">
    <property type="entry name" value="BP450"/>
</dbReference>
<gene>
    <name evidence="3" type="ORF">EJN92_09775</name>
</gene>
<dbReference type="SUPFAM" id="SSF48264">
    <property type="entry name" value="Cytochrome P450"/>
    <property type="match status" value="1"/>
</dbReference>
<proteinExistence type="inferred from homology"/>
<dbReference type="KEGG" id="upv:EJN92_09775"/>
<dbReference type="PANTHER" id="PTHR46696">
    <property type="entry name" value="P450, PUTATIVE (EUROFUNG)-RELATED"/>
    <property type="match status" value="1"/>
</dbReference>
<dbReference type="GO" id="GO:0016705">
    <property type="term" value="F:oxidoreductase activity, acting on paired donors, with incorporation or reduction of molecular oxygen"/>
    <property type="evidence" value="ECO:0007669"/>
    <property type="project" value="InterPro"/>
</dbReference>